<accession>T0ZZ66</accession>
<feature type="domain" description="Actin homologue MreB-like C-terminal" evidence="2">
    <location>
        <begin position="99"/>
        <end position="221"/>
    </location>
</feature>
<organism evidence="3">
    <name type="scientific">mine drainage metagenome</name>
    <dbReference type="NCBI Taxonomy" id="410659"/>
    <lineage>
        <taxon>unclassified sequences</taxon>
        <taxon>metagenomes</taxon>
        <taxon>ecological metagenomes</taxon>
    </lineage>
</organism>
<name>T0ZZ66_9ZZZZ</name>
<proteinExistence type="predicted"/>
<evidence type="ECO:0000313" key="3">
    <source>
        <dbReference type="EMBL" id="EQD49902.1"/>
    </source>
</evidence>
<dbReference type="Pfam" id="PF17989">
    <property type="entry name" value="ALP_N"/>
    <property type="match status" value="1"/>
</dbReference>
<dbReference type="InterPro" id="IPR049067">
    <property type="entry name" value="MreB-like_C"/>
</dbReference>
<dbReference type="EMBL" id="AUZX01009981">
    <property type="protein sequence ID" value="EQD49902.1"/>
    <property type="molecule type" value="Genomic_DNA"/>
</dbReference>
<evidence type="ECO:0000259" key="2">
    <source>
        <dbReference type="Pfam" id="PF21522"/>
    </source>
</evidence>
<comment type="caution">
    <text evidence="3">The sequence shown here is derived from an EMBL/GenBank/DDBJ whole genome shotgun (WGS) entry which is preliminary data.</text>
</comment>
<dbReference type="SUPFAM" id="SSF53067">
    <property type="entry name" value="Actin-like ATPase domain"/>
    <property type="match status" value="2"/>
</dbReference>
<reference evidence="3" key="2">
    <citation type="journal article" date="2014" name="ISME J.">
        <title>Microbial stratification in low pH oxic and suboxic macroscopic growths along an acid mine drainage.</title>
        <authorList>
            <person name="Mendez-Garcia C."/>
            <person name="Mesa V."/>
            <person name="Sprenger R.R."/>
            <person name="Richter M."/>
            <person name="Diez M.S."/>
            <person name="Solano J."/>
            <person name="Bargiela R."/>
            <person name="Golyshina O.V."/>
            <person name="Manteca A."/>
            <person name="Ramos J.L."/>
            <person name="Gallego J.R."/>
            <person name="Llorente I."/>
            <person name="Martins Dos Santos V.A."/>
            <person name="Jensen O.N."/>
            <person name="Pelaez A.I."/>
            <person name="Sanchez J."/>
            <person name="Ferrer M."/>
        </authorList>
    </citation>
    <scope>NUCLEOTIDE SEQUENCE</scope>
</reference>
<dbReference type="AlphaFoldDB" id="T0ZZ66"/>
<protein>
    <submittedName>
        <fullName evidence="3">Uncharacterized protein</fullName>
    </submittedName>
</protein>
<dbReference type="Gene3D" id="3.30.420.40">
    <property type="match status" value="1"/>
</dbReference>
<feature type="non-terminal residue" evidence="3">
    <location>
        <position position="1"/>
    </location>
</feature>
<gene>
    <name evidence="3" type="ORF">B1A_13632</name>
</gene>
<dbReference type="Pfam" id="PF21522">
    <property type="entry name" value="MreB-like_C"/>
    <property type="match status" value="1"/>
</dbReference>
<sequence>AHDDSLPLIGAAIWQAGVGINGEPTDLILGSGTPLGRFNQEVVASKEFLEGKTLKIESSSGEVRIVNIKRMIMRPQGVGAALYLLSLGMIEKQPGFGVVVDIGSRTTDVLTINLKNMEPVVELCFSIETGIGDAVSQLGRLIAKETGFVIPTDIAREALSRIVTFKQKRFGGPQVSEPILNGLASRILDSLRANLRGDLDRLVALIPVGGGASLIGDKLEELAPGFLIKIPDEDVQYANCLGYKDAAQRFEP</sequence>
<feature type="domain" description="Actin-like protein N-terminal" evidence="1">
    <location>
        <begin position="3"/>
        <end position="79"/>
    </location>
</feature>
<reference evidence="3" key="1">
    <citation type="submission" date="2013-08" db="EMBL/GenBank/DDBJ databases">
        <authorList>
            <person name="Mendez C."/>
            <person name="Richter M."/>
            <person name="Ferrer M."/>
            <person name="Sanchez J."/>
        </authorList>
    </citation>
    <scope>NUCLEOTIDE SEQUENCE</scope>
</reference>
<evidence type="ECO:0000259" key="1">
    <source>
        <dbReference type="Pfam" id="PF17989"/>
    </source>
</evidence>
<dbReference type="InterPro" id="IPR040607">
    <property type="entry name" value="ALP_N"/>
</dbReference>
<dbReference type="InterPro" id="IPR043129">
    <property type="entry name" value="ATPase_NBD"/>
</dbReference>